<evidence type="ECO:0000313" key="1">
    <source>
        <dbReference type="EMBL" id="EHL28947.1"/>
    </source>
</evidence>
<gene>
    <name evidence="1" type="ORF">LDG_8941</name>
</gene>
<dbReference type="EMBL" id="JH413850">
    <property type="protein sequence ID" value="EHL28947.1"/>
    <property type="molecule type" value="Genomic_DNA"/>
</dbReference>
<protein>
    <submittedName>
        <fullName evidence="1">Uncharacterized protein</fullName>
    </submittedName>
</protein>
<proteinExistence type="predicted"/>
<dbReference type="Proteomes" id="UP000002770">
    <property type="component" value="Unassembled WGS sequence"/>
</dbReference>
<name>G9EUE7_9GAMM</name>
<keyword evidence="2" id="KW-1185">Reference proteome</keyword>
<dbReference type="HOGENOM" id="CLU_2735025_0_0_6"/>
<organism evidence="1 2">
    <name type="scientific">Legionella drancourtii LLAP12</name>
    <dbReference type="NCBI Taxonomy" id="658187"/>
    <lineage>
        <taxon>Bacteria</taxon>
        <taxon>Pseudomonadati</taxon>
        <taxon>Pseudomonadota</taxon>
        <taxon>Gammaproteobacteria</taxon>
        <taxon>Legionellales</taxon>
        <taxon>Legionellaceae</taxon>
        <taxon>Legionella</taxon>
    </lineage>
</organism>
<evidence type="ECO:0000313" key="2">
    <source>
        <dbReference type="Proteomes" id="UP000002770"/>
    </source>
</evidence>
<dbReference type="AlphaFoldDB" id="G9EUE7"/>
<sequence>MLFDIYSYNDLNDLNKHTLTVLFRSHEHFEIIRGGFLYNHLDLFELLTYQERLNSANWIGNCVEKPRDELF</sequence>
<accession>G9EUE7</accession>
<dbReference type="InParanoid" id="G9EUE7"/>
<reference evidence="1 2" key="1">
    <citation type="journal article" date="2011" name="BMC Genomics">
        <title>Insight into cross-talk between intra-amoebal pathogens.</title>
        <authorList>
            <person name="Gimenez G."/>
            <person name="Bertelli C."/>
            <person name="Moliner C."/>
            <person name="Robert C."/>
            <person name="Raoult D."/>
            <person name="Fournier P.E."/>
            <person name="Greub G."/>
        </authorList>
    </citation>
    <scope>NUCLEOTIDE SEQUENCE [LARGE SCALE GENOMIC DNA]</scope>
    <source>
        <strain evidence="1 2">LLAP12</strain>
    </source>
</reference>